<sequence length="473" mass="49902">MASVSCPGFAGATMRGWAVSYIATLSPGSRPALAGVAANSCNRTAQQPGRRSLFQQTAPRLRQPQKAKLSQATPSKQQPAAKEKTPFTSSTSAARLPYKSAASSSSSSSSSQSEQQKKNGKNGEPESLDSLFSQRKLPLVGAALAAGVLGFYIMPLLVTYLTGGCREDHTHEEISPDAVPTGIPPVGAAAFDASLDMPERIMGIRSQRRKLARESTGAVLEVAVGTGRNIGYYIWDPATFSPDYKRAAALSSGQALAHNGTTLTSFTGIDLSGEALGLARTQLRVTVPAVGAAISKKAPAIENADSSSNKSNTTEVVNVLDGKVRLFQGDAMQPLPPPTPAPAAATAASPLYYDTVVQTFGLCSVADPVVLLANMAAVVKPDTGRVVLLEHGRGGWPVVNALLDKYATKHFARFGCWWNRDMAAIVADAQKAVPGLEVVSVKRPGWLQFGTLWRIELRVKSAAAENENTAEKK</sequence>
<dbReference type="EMBL" id="CAWUHB010000030">
    <property type="protein sequence ID" value="CAK7224227.1"/>
    <property type="molecule type" value="Genomic_DNA"/>
</dbReference>
<keyword evidence="2" id="KW-1133">Transmembrane helix</keyword>
<gene>
    <name evidence="3" type="ORF">SCUCBS95973_005445</name>
</gene>
<feature type="compositionally biased region" description="Low complexity" evidence="1">
    <location>
        <begin position="100"/>
        <end position="113"/>
    </location>
</feature>
<accession>A0ABP0BWX3</accession>
<dbReference type="PANTHER" id="PTHR42912:SF83">
    <property type="entry name" value="METHYLTRANSFERASE TYPE 11 DOMAIN-CONTAINING PROTEIN"/>
    <property type="match status" value="1"/>
</dbReference>
<protein>
    <recommendedName>
        <fullName evidence="5">Ubiquinone menaquinone biosynthesis-related protein</fullName>
    </recommendedName>
</protein>
<comment type="caution">
    <text evidence="3">The sequence shown here is derived from an EMBL/GenBank/DDBJ whole genome shotgun (WGS) entry which is preliminary data.</text>
</comment>
<keyword evidence="2" id="KW-0812">Transmembrane</keyword>
<proteinExistence type="predicted"/>
<organism evidence="3 4">
    <name type="scientific">Sporothrix curviconia</name>
    <dbReference type="NCBI Taxonomy" id="1260050"/>
    <lineage>
        <taxon>Eukaryota</taxon>
        <taxon>Fungi</taxon>
        <taxon>Dikarya</taxon>
        <taxon>Ascomycota</taxon>
        <taxon>Pezizomycotina</taxon>
        <taxon>Sordariomycetes</taxon>
        <taxon>Sordariomycetidae</taxon>
        <taxon>Ophiostomatales</taxon>
        <taxon>Ophiostomataceae</taxon>
        <taxon>Sporothrix</taxon>
    </lineage>
</organism>
<evidence type="ECO:0000256" key="2">
    <source>
        <dbReference type="SAM" id="Phobius"/>
    </source>
</evidence>
<feature type="compositionally biased region" description="Polar residues" evidence="1">
    <location>
        <begin position="68"/>
        <end position="78"/>
    </location>
</feature>
<feature type="compositionally biased region" description="Polar residues" evidence="1">
    <location>
        <begin position="42"/>
        <end position="58"/>
    </location>
</feature>
<name>A0ABP0BWX3_9PEZI</name>
<feature type="region of interest" description="Disordered" evidence="1">
    <location>
        <begin position="42"/>
        <end position="128"/>
    </location>
</feature>
<dbReference type="PANTHER" id="PTHR42912">
    <property type="entry name" value="METHYLTRANSFERASE"/>
    <property type="match status" value="1"/>
</dbReference>
<dbReference type="Proteomes" id="UP001642405">
    <property type="component" value="Unassembled WGS sequence"/>
</dbReference>
<evidence type="ECO:0000256" key="1">
    <source>
        <dbReference type="SAM" id="MobiDB-lite"/>
    </source>
</evidence>
<evidence type="ECO:0000313" key="3">
    <source>
        <dbReference type="EMBL" id="CAK7224227.1"/>
    </source>
</evidence>
<evidence type="ECO:0008006" key="5">
    <source>
        <dbReference type="Google" id="ProtNLM"/>
    </source>
</evidence>
<dbReference type="InterPro" id="IPR029063">
    <property type="entry name" value="SAM-dependent_MTases_sf"/>
</dbReference>
<dbReference type="InterPro" id="IPR050508">
    <property type="entry name" value="Methyltransf_Superfamily"/>
</dbReference>
<reference evidence="3 4" key="1">
    <citation type="submission" date="2024-01" db="EMBL/GenBank/DDBJ databases">
        <authorList>
            <person name="Allen C."/>
            <person name="Tagirdzhanova G."/>
        </authorList>
    </citation>
    <scope>NUCLEOTIDE SEQUENCE [LARGE SCALE GENOMIC DNA]</scope>
</reference>
<feature type="compositionally biased region" description="Basic and acidic residues" evidence="1">
    <location>
        <begin position="115"/>
        <end position="124"/>
    </location>
</feature>
<feature type="transmembrane region" description="Helical" evidence="2">
    <location>
        <begin position="137"/>
        <end position="161"/>
    </location>
</feature>
<dbReference type="SUPFAM" id="SSF53335">
    <property type="entry name" value="S-adenosyl-L-methionine-dependent methyltransferases"/>
    <property type="match status" value="1"/>
</dbReference>
<dbReference type="Gene3D" id="3.40.50.150">
    <property type="entry name" value="Vaccinia Virus protein VP39"/>
    <property type="match status" value="1"/>
</dbReference>
<keyword evidence="2" id="KW-0472">Membrane</keyword>
<evidence type="ECO:0000313" key="4">
    <source>
        <dbReference type="Proteomes" id="UP001642405"/>
    </source>
</evidence>
<keyword evidence="4" id="KW-1185">Reference proteome</keyword>